<proteinExistence type="predicted"/>
<dbReference type="Proteomes" id="UP000245469">
    <property type="component" value="Unassembled WGS sequence"/>
</dbReference>
<keyword evidence="2" id="KW-1185">Reference proteome</keyword>
<sequence length="130" mass="14769">MSLGCGYLSADRLTVSAMADDLLQETTFGTYYVRPGCQDEFERTIPESWRVLRRLGFITEAEPVLFRSVAQPRTYIEMAHWLPQVMGPAHEHPDVIPVWTRLANTVESRTPEAVPRGLTFSEFVRVTVTP</sequence>
<accession>A0A315ZS62</accession>
<dbReference type="AlphaFoldDB" id="A0A315ZS62"/>
<evidence type="ECO:0000313" key="1">
    <source>
        <dbReference type="EMBL" id="PWJ47718.1"/>
    </source>
</evidence>
<comment type="caution">
    <text evidence="1">The sequence shown here is derived from an EMBL/GenBank/DDBJ whole genome shotgun (WGS) entry which is preliminary data.</text>
</comment>
<organism evidence="1 2">
    <name type="scientific">Quadrisphaera granulorum</name>
    <dbReference type="NCBI Taxonomy" id="317664"/>
    <lineage>
        <taxon>Bacteria</taxon>
        <taxon>Bacillati</taxon>
        <taxon>Actinomycetota</taxon>
        <taxon>Actinomycetes</taxon>
        <taxon>Kineosporiales</taxon>
        <taxon>Kineosporiaceae</taxon>
        <taxon>Quadrisphaera</taxon>
    </lineage>
</organism>
<dbReference type="EMBL" id="QGDQ01000035">
    <property type="protein sequence ID" value="PWJ47718.1"/>
    <property type="molecule type" value="Genomic_DNA"/>
</dbReference>
<name>A0A315ZS62_9ACTN</name>
<evidence type="ECO:0000313" key="2">
    <source>
        <dbReference type="Proteomes" id="UP000245469"/>
    </source>
</evidence>
<gene>
    <name evidence="1" type="ORF">BXY45_13521</name>
</gene>
<reference evidence="1 2" key="1">
    <citation type="submission" date="2018-03" db="EMBL/GenBank/DDBJ databases">
        <title>Genomic Encyclopedia of Archaeal and Bacterial Type Strains, Phase II (KMG-II): from individual species to whole genera.</title>
        <authorList>
            <person name="Goeker M."/>
        </authorList>
    </citation>
    <scope>NUCLEOTIDE SEQUENCE [LARGE SCALE GENOMIC DNA]</scope>
    <source>
        <strain evidence="1 2">DSM 44889</strain>
    </source>
</reference>
<protein>
    <submittedName>
        <fullName evidence="1">Uncharacterized protein</fullName>
    </submittedName>
</protein>